<dbReference type="AlphaFoldDB" id="A0AAN8J4C1"/>
<organism evidence="2 3">
    <name type="scientific">Patella caerulea</name>
    <name type="common">Rayed Mediterranean limpet</name>
    <dbReference type="NCBI Taxonomy" id="87958"/>
    <lineage>
        <taxon>Eukaryota</taxon>
        <taxon>Metazoa</taxon>
        <taxon>Spiralia</taxon>
        <taxon>Lophotrochozoa</taxon>
        <taxon>Mollusca</taxon>
        <taxon>Gastropoda</taxon>
        <taxon>Patellogastropoda</taxon>
        <taxon>Patelloidea</taxon>
        <taxon>Patellidae</taxon>
        <taxon>Patella</taxon>
    </lineage>
</organism>
<gene>
    <name evidence="2" type="ORF">SNE40_021683</name>
</gene>
<evidence type="ECO:0000313" key="3">
    <source>
        <dbReference type="Proteomes" id="UP001347796"/>
    </source>
</evidence>
<evidence type="ECO:0000313" key="2">
    <source>
        <dbReference type="EMBL" id="KAK6167720.1"/>
    </source>
</evidence>
<dbReference type="InterPro" id="IPR000477">
    <property type="entry name" value="RT_dom"/>
</dbReference>
<dbReference type="Proteomes" id="UP001347796">
    <property type="component" value="Unassembled WGS sequence"/>
</dbReference>
<dbReference type="EMBL" id="JAZGQO010000018">
    <property type="protein sequence ID" value="KAK6167720.1"/>
    <property type="molecule type" value="Genomic_DNA"/>
</dbReference>
<dbReference type="CDD" id="cd01650">
    <property type="entry name" value="RT_nLTR_like"/>
    <property type="match status" value="1"/>
</dbReference>
<reference evidence="2 3" key="1">
    <citation type="submission" date="2024-01" db="EMBL/GenBank/DDBJ databases">
        <title>The genome of the rayed Mediterranean limpet Patella caerulea (Linnaeus, 1758).</title>
        <authorList>
            <person name="Anh-Thu Weber A."/>
            <person name="Halstead-Nussloch G."/>
        </authorList>
    </citation>
    <scope>NUCLEOTIDE SEQUENCE [LARGE SCALE GENOMIC DNA]</scope>
    <source>
        <strain evidence="2">AATW-2023a</strain>
        <tissue evidence="2">Whole specimen</tissue>
    </source>
</reference>
<comment type="caution">
    <text evidence="2">The sequence shown here is derived from an EMBL/GenBank/DDBJ whole genome shotgun (WGS) entry which is preliminary data.</text>
</comment>
<dbReference type="InterPro" id="IPR043502">
    <property type="entry name" value="DNA/RNA_pol_sf"/>
</dbReference>
<dbReference type="SUPFAM" id="SSF56672">
    <property type="entry name" value="DNA/RNA polymerases"/>
    <property type="match status" value="1"/>
</dbReference>
<evidence type="ECO:0000259" key="1">
    <source>
        <dbReference type="PROSITE" id="PS50878"/>
    </source>
</evidence>
<dbReference type="Pfam" id="PF00078">
    <property type="entry name" value="RVT_1"/>
    <property type="match status" value="1"/>
</dbReference>
<sequence>MLEHIICSHLMTHLENHNILTNLQHGFRAKHSCESQLLITTHDIMNMYDRKQQVDIAILDFSKAFDTVPHKKLLYKLESYGVNTELLTWINSFLTKRTQCVVVEGKTSSSVRVESGVPQGTCLGPILFLIHINDLPLRVKSTVRLFADDCLLYRTINSLEDHYQLQSDLQSLEIWAKEWGMSFNAKKCYILGVSRSKKPNTYIYQLCDTILEEVDNNPYLGVIISNSLKWSKHINKTVNKAHSTLGFLRHNLRKCPRSLKITAYQSLVRSVLEYCSSIWDPHSQTDILSLEKIRRTIHNIGLLT</sequence>
<dbReference type="PROSITE" id="PS50878">
    <property type="entry name" value="RT_POL"/>
    <property type="match status" value="1"/>
</dbReference>
<keyword evidence="3" id="KW-1185">Reference proteome</keyword>
<dbReference type="PANTHER" id="PTHR33332">
    <property type="entry name" value="REVERSE TRANSCRIPTASE DOMAIN-CONTAINING PROTEIN"/>
    <property type="match status" value="1"/>
</dbReference>
<name>A0AAN8J4C1_PATCE</name>
<proteinExistence type="predicted"/>
<protein>
    <recommendedName>
        <fullName evidence="1">Reverse transcriptase domain-containing protein</fullName>
    </recommendedName>
</protein>
<accession>A0AAN8J4C1</accession>
<feature type="domain" description="Reverse transcriptase" evidence="1">
    <location>
        <begin position="1"/>
        <end position="224"/>
    </location>
</feature>